<organism evidence="1 2">
    <name type="scientific">Pseudolactococcus piscium MKFS47</name>
    <dbReference type="NCBI Taxonomy" id="297352"/>
    <lineage>
        <taxon>Bacteria</taxon>
        <taxon>Bacillati</taxon>
        <taxon>Bacillota</taxon>
        <taxon>Bacilli</taxon>
        <taxon>Lactobacillales</taxon>
        <taxon>Streptococcaceae</taxon>
        <taxon>Pseudolactococcus</taxon>
    </lineage>
</organism>
<protein>
    <submittedName>
        <fullName evidence="1">Uncharacterized protein</fullName>
    </submittedName>
</protein>
<sequence length="62" mass="7283">MTNYAIYRGDEFVFMGTADECAEEFNVKPQTIKWMTTPTAKRRYEQHKNYNGITAVKVEDDE</sequence>
<dbReference type="KEGG" id="lpk:LACPI_1961"/>
<name>A0A0D6DZG0_9LACT</name>
<dbReference type="AlphaFoldDB" id="A0A0D6DZG0"/>
<gene>
    <name evidence="1" type="ORF">LACPI_1961</name>
</gene>
<dbReference type="RefSeq" id="WP_047916165.1">
    <property type="nucleotide sequence ID" value="NZ_LN774769.1"/>
</dbReference>
<evidence type="ECO:0000313" key="1">
    <source>
        <dbReference type="EMBL" id="CEN29161.1"/>
    </source>
</evidence>
<proteinExistence type="predicted"/>
<evidence type="ECO:0000313" key="2">
    <source>
        <dbReference type="Proteomes" id="UP000033166"/>
    </source>
</evidence>
<dbReference type="Proteomes" id="UP000033166">
    <property type="component" value="Chromosome I"/>
</dbReference>
<dbReference type="HOGENOM" id="CLU_202996_0_1_9"/>
<reference evidence="2" key="1">
    <citation type="submission" date="2015-01" db="EMBL/GenBank/DDBJ databases">
        <authorList>
            <person name="Andreevskaya M."/>
        </authorList>
    </citation>
    <scope>NUCLEOTIDE SEQUENCE [LARGE SCALE GENOMIC DNA]</scope>
    <source>
        <strain evidence="2">MKFS47</strain>
    </source>
</reference>
<accession>A0A0D6DZG0</accession>
<dbReference type="EMBL" id="LN774769">
    <property type="protein sequence ID" value="CEN29161.1"/>
    <property type="molecule type" value="Genomic_DNA"/>
</dbReference>